<keyword evidence="2" id="KW-1133">Transmembrane helix</keyword>
<dbReference type="PANTHER" id="PTHR31973:SF187">
    <property type="entry name" value="MUTATOR TRANSPOSASE MUDRA PROTEIN"/>
    <property type="match status" value="1"/>
</dbReference>
<gene>
    <name evidence="3" type="ORF">Tsubulata_016404</name>
</gene>
<keyword evidence="2" id="KW-0812">Transmembrane</keyword>
<feature type="compositionally biased region" description="Acidic residues" evidence="1">
    <location>
        <begin position="196"/>
        <end position="210"/>
    </location>
</feature>
<dbReference type="Proteomes" id="UP001141552">
    <property type="component" value="Unassembled WGS sequence"/>
</dbReference>
<evidence type="ECO:0000313" key="4">
    <source>
        <dbReference type="Proteomes" id="UP001141552"/>
    </source>
</evidence>
<feature type="transmembrane region" description="Helical" evidence="2">
    <location>
        <begin position="46"/>
        <end position="67"/>
    </location>
</feature>
<reference evidence="3" key="1">
    <citation type="submission" date="2022-02" db="EMBL/GenBank/DDBJ databases">
        <authorList>
            <person name="Henning P.M."/>
            <person name="McCubbin A.G."/>
            <person name="Shore J.S."/>
        </authorList>
    </citation>
    <scope>NUCLEOTIDE SEQUENCE</scope>
    <source>
        <strain evidence="3">F60SS</strain>
        <tissue evidence="3">Leaves</tissue>
    </source>
</reference>
<dbReference type="AlphaFoldDB" id="A0A9Q0IZE7"/>
<protein>
    <recommendedName>
        <fullName evidence="5">Transposase MuDR plant domain-containing protein</fullName>
    </recommendedName>
</protein>
<evidence type="ECO:0000313" key="3">
    <source>
        <dbReference type="EMBL" id="KAJ4822644.1"/>
    </source>
</evidence>
<name>A0A9Q0IZE7_9ROSI</name>
<accession>A0A9Q0IZE7</accession>
<dbReference type="EMBL" id="JAKUCV010007622">
    <property type="protein sequence ID" value="KAJ4822644.1"/>
    <property type="molecule type" value="Genomic_DNA"/>
</dbReference>
<sequence length="513" mass="58873">MWLDVSSGRARIVQSLNLGLSKLRLFFCVGYLMMLVFILLVFKVVIIVPVCLCGFLMMLLMIVLWTLRFGGVWHHNTVEKEYVGGLSIQGEVGADCVSLVDWEHQMNAYKYFTPFEWFYKFEEKRMQELKSIRDERHLLEVVDDMKQRGIDFIHVFVKHEWNDAQLIEDEEVLNFDIVELVNVAANEEDNKALVNGEEENDDEGANNDGEEVVYNRNDECINNIVGANNDGEEAVFGEDDEDEDYMPSEWSDFEETDEDDIDFNDLYEDVFQPIHVHEAIGFRKKRRHTTMGESSSQGAAHCINLEPEDVEYDSDRLGSPLVSNDEAGDKFAEFDEVTDMNEAIEFEVGMKFKDFKVFREALKEYSLQCGRDFTDNPNIDPTVLEGQLRRERQLIVKLGKCYRAKVLSLKQIEGNKLEQYANLRNYCATLLKYNPGSSVTMDTENGVFQRLYVCLRVGKMGFKAGCRPFIGVDGYHLKGAYKGQQLLAIVGKDANENIYPIAWAVVESKCKDS</sequence>
<keyword evidence="2" id="KW-0472">Membrane</keyword>
<dbReference type="PANTHER" id="PTHR31973">
    <property type="entry name" value="POLYPROTEIN, PUTATIVE-RELATED"/>
    <property type="match status" value="1"/>
</dbReference>
<comment type="caution">
    <text evidence="3">The sequence shown here is derived from an EMBL/GenBank/DDBJ whole genome shotgun (WGS) entry which is preliminary data.</text>
</comment>
<evidence type="ECO:0000256" key="1">
    <source>
        <dbReference type="SAM" id="MobiDB-lite"/>
    </source>
</evidence>
<reference evidence="3" key="2">
    <citation type="journal article" date="2023" name="Plants (Basel)">
        <title>Annotation of the Turnera subulata (Passifloraceae) Draft Genome Reveals the S-Locus Evolved after the Divergence of Turneroideae from Passifloroideae in a Stepwise Manner.</title>
        <authorList>
            <person name="Henning P.M."/>
            <person name="Roalson E.H."/>
            <person name="Mir W."/>
            <person name="McCubbin A.G."/>
            <person name="Shore J.S."/>
        </authorList>
    </citation>
    <scope>NUCLEOTIDE SEQUENCE</scope>
    <source>
        <strain evidence="3">F60SS</strain>
    </source>
</reference>
<organism evidence="3 4">
    <name type="scientific">Turnera subulata</name>
    <dbReference type="NCBI Taxonomy" id="218843"/>
    <lineage>
        <taxon>Eukaryota</taxon>
        <taxon>Viridiplantae</taxon>
        <taxon>Streptophyta</taxon>
        <taxon>Embryophyta</taxon>
        <taxon>Tracheophyta</taxon>
        <taxon>Spermatophyta</taxon>
        <taxon>Magnoliopsida</taxon>
        <taxon>eudicotyledons</taxon>
        <taxon>Gunneridae</taxon>
        <taxon>Pentapetalae</taxon>
        <taxon>rosids</taxon>
        <taxon>fabids</taxon>
        <taxon>Malpighiales</taxon>
        <taxon>Passifloraceae</taxon>
        <taxon>Turnera</taxon>
    </lineage>
</organism>
<feature type="transmembrane region" description="Helical" evidence="2">
    <location>
        <begin position="21"/>
        <end position="40"/>
    </location>
</feature>
<dbReference type="OrthoDB" id="687700at2759"/>
<evidence type="ECO:0000256" key="2">
    <source>
        <dbReference type="SAM" id="Phobius"/>
    </source>
</evidence>
<feature type="region of interest" description="Disordered" evidence="1">
    <location>
        <begin position="189"/>
        <end position="210"/>
    </location>
</feature>
<keyword evidence="4" id="KW-1185">Reference proteome</keyword>
<proteinExistence type="predicted"/>
<evidence type="ECO:0008006" key="5">
    <source>
        <dbReference type="Google" id="ProtNLM"/>
    </source>
</evidence>